<comment type="caution">
    <text evidence="3">The sequence shown here is derived from an EMBL/GenBank/DDBJ whole genome shotgun (WGS) entry which is preliminary data.</text>
</comment>
<keyword evidence="4" id="KW-1185">Reference proteome</keyword>
<evidence type="ECO:0000256" key="1">
    <source>
        <dbReference type="ARBA" id="ARBA00022679"/>
    </source>
</evidence>
<keyword evidence="1" id="KW-0808">Transferase</keyword>
<dbReference type="Proteomes" id="UP001500936">
    <property type="component" value="Unassembled WGS sequence"/>
</dbReference>
<gene>
    <name evidence="3" type="ORF">GCM10023187_25070</name>
</gene>
<dbReference type="InterPro" id="IPR001296">
    <property type="entry name" value="Glyco_trans_1"/>
</dbReference>
<dbReference type="Gene3D" id="3.40.50.2000">
    <property type="entry name" value="Glycogen Phosphorylase B"/>
    <property type="match status" value="2"/>
</dbReference>
<evidence type="ECO:0000259" key="2">
    <source>
        <dbReference type="Pfam" id="PF00534"/>
    </source>
</evidence>
<evidence type="ECO:0000313" key="3">
    <source>
        <dbReference type="EMBL" id="GAA4406049.1"/>
    </source>
</evidence>
<sequence length="219" mass="24278">MTAISEKTRQELYRYIGKLADKVTVIPCNYDPAFSYCPRAFNKTYPNLLHIGSAPHKNLSRLIKAIEGLPCRLTILGKLTAEIQAEIVQRKIDYVNYVDVTQSQVVSLYQKCDLVTFVSLYEGFGLPVVEAQVVGRPVITSNISPMIEVAGGAACLVDPTDISAIRQGIERICNDDAYRADLIQKGRVNAERFSVAAVATKYLALYESLGRQTRMSEPV</sequence>
<protein>
    <recommendedName>
        <fullName evidence="2">Glycosyl transferase family 1 domain-containing protein</fullName>
    </recommendedName>
</protein>
<accession>A0ABP8KH24</accession>
<dbReference type="PANTHER" id="PTHR46401">
    <property type="entry name" value="GLYCOSYLTRANSFERASE WBBK-RELATED"/>
    <property type="match status" value="1"/>
</dbReference>
<organism evidence="3 4">
    <name type="scientific">Nibrella viscosa</name>
    <dbReference type="NCBI Taxonomy" id="1084524"/>
    <lineage>
        <taxon>Bacteria</taxon>
        <taxon>Pseudomonadati</taxon>
        <taxon>Bacteroidota</taxon>
        <taxon>Cytophagia</taxon>
        <taxon>Cytophagales</taxon>
        <taxon>Spirosomataceae</taxon>
        <taxon>Nibrella</taxon>
    </lineage>
</organism>
<reference evidence="4" key="1">
    <citation type="journal article" date="2019" name="Int. J. Syst. Evol. Microbiol.">
        <title>The Global Catalogue of Microorganisms (GCM) 10K type strain sequencing project: providing services to taxonomists for standard genome sequencing and annotation.</title>
        <authorList>
            <consortium name="The Broad Institute Genomics Platform"/>
            <consortium name="The Broad Institute Genome Sequencing Center for Infectious Disease"/>
            <person name="Wu L."/>
            <person name="Ma J."/>
        </authorList>
    </citation>
    <scope>NUCLEOTIDE SEQUENCE [LARGE SCALE GENOMIC DNA]</scope>
    <source>
        <strain evidence="4">JCM 17925</strain>
    </source>
</reference>
<evidence type="ECO:0000313" key="4">
    <source>
        <dbReference type="Proteomes" id="UP001500936"/>
    </source>
</evidence>
<name>A0ABP8KH24_9BACT</name>
<dbReference type="EMBL" id="BAABHB010000004">
    <property type="protein sequence ID" value="GAA4406049.1"/>
    <property type="molecule type" value="Genomic_DNA"/>
</dbReference>
<feature type="domain" description="Glycosyl transferase family 1" evidence="2">
    <location>
        <begin position="41"/>
        <end position="187"/>
    </location>
</feature>
<dbReference type="Pfam" id="PF00534">
    <property type="entry name" value="Glycos_transf_1"/>
    <property type="match status" value="1"/>
</dbReference>
<dbReference type="CDD" id="cd03809">
    <property type="entry name" value="GT4_MtfB-like"/>
    <property type="match status" value="1"/>
</dbReference>
<dbReference type="SUPFAM" id="SSF53756">
    <property type="entry name" value="UDP-Glycosyltransferase/glycogen phosphorylase"/>
    <property type="match status" value="1"/>
</dbReference>
<dbReference type="PANTHER" id="PTHR46401:SF2">
    <property type="entry name" value="GLYCOSYLTRANSFERASE WBBK-RELATED"/>
    <property type="match status" value="1"/>
</dbReference>
<proteinExistence type="predicted"/>